<evidence type="ECO:0000313" key="2">
    <source>
        <dbReference type="Proteomes" id="UP000188937"/>
    </source>
</evidence>
<gene>
    <name evidence="1" type="ORF">A0U92_15890</name>
</gene>
<keyword evidence="2" id="KW-1185">Reference proteome</keyword>
<name>A0A1U9KJT3_ACEAC</name>
<protein>
    <submittedName>
        <fullName evidence="1">Uncharacterized protein</fullName>
    </submittedName>
</protein>
<dbReference type="KEGG" id="aace:A0U92_15890"/>
<evidence type="ECO:0000313" key="1">
    <source>
        <dbReference type="EMBL" id="AQS85989.1"/>
    </source>
</evidence>
<dbReference type="AlphaFoldDB" id="A0A1U9KJT3"/>
<accession>A0A1U9KJT3</accession>
<organism evidence="1 2">
    <name type="scientific">Acetobacter aceti</name>
    <dbReference type="NCBI Taxonomy" id="435"/>
    <lineage>
        <taxon>Bacteria</taxon>
        <taxon>Pseudomonadati</taxon>
        <taxon>Pseudomonadota</taxon>
        <taxon>Alphaproteobacteria</taxon>
        <taxon>Acetobacterales</taxon>
        <taxon>Acetobacteraceae</taxon>
        <taxon>Acetobacter</taxon>
        <taxon>Acetobacter subgen. Acetobacter</taxon>
    </lineage>
</organism>
<dbReference type="EMBL" id="CP014692">
    <property type="protein sequence ID" value="AQS85989.1"/>
    <property type="molecule type" value="Genomic_DNA"/>
</dbReference>
<dbReference type="Proteomes" id="UP000188937">
    <property type="component" value="Chromosome"/>
</dbReference>
<proteinExistence type="predicted"/>
<reference evidence="1 2" key="1">
    <citation type="submission" date="2016-03" db="EMBL/GenBank/DDBJ databases">
        <title>Acetic acid bacteria sequencing.</title>
        <authorList>
            <person name="Brandt J."/>
            <person name="Jakob F."/>
            <person name="Vogel R.F."/>
        </authorList>
    </citation>
    <scope>NUCLEOTIDE SEQUENCE [LARGE SCALE GENOMIC DNA]</scope>
    <source>
        <strain evidence="1 2">TMW2.1153</strain>
    </source>
</reference>
<sequence length="84" mass="9231">MDLVREASLITLAQAYESELLALRRLRWLTMDTLSTVRDDEADIIAPVPHRQIAHVVHAHLPILGTEAGQAGHGASLKIVTLDQ</sequence>